<feature type="domain" description="Rad21/Rec8-like protein C-terminal eukaryotic" evidence="5">
    <location>
        <begin position="726"/>
        <end position="767"/>
    </location>
</feature>
<dbReference type="PANTHER" id="PTHR12585">
    <property type="entry name" value="SCC1 / RAD21 FAMILY MEMBER"/>
    <property type="match status" value="1"/>
</dbReference>
<feature type="region of interest" description="Disordered" evidence="4">
    <location>
        <begin position="305"/>
        <end position="325"/>
    </location>
</feature>
<dbReference type="CDD" id="cd21793">
    <property type="entry name" value="Rad21_Rec8_M_AtSYN1-like"/>
    <property type="match status" value="1"/>
</dbReference>
<feature type="region of interest" description="Disordered" evidence="4">
    <location>
        <begin position="186"/>
        <end position="242"/>
    </location>
</feature>
<feature type="region of interest" description="Disordered" evidence="4">
    <location>
        <begin position="595"/>
        <end position="616"/>
    </location>
</feature>
<reference evidence="7 8" key="1">
    <citation type="submission" date="2024-04" db="EMBL/GenBank/DDBJ databases">
        <authorList>
            <person name="Fracassetti M."/>
        </authorList>
    </citation>
    <scope>NUCLEOTIDE SEQUENCE [LARGE SCALE GENOMIC DNA]</scope>
</reference>
<gene>
    <name evidence="7" type="ORF">LTRI10_LOCUS21401</name>
</gene>
<dbReference type="GO" id="GO:0003682">
    <property type="term" value="F:chromatin binding"/>
    <property type="evidence" value="ECO:0007669"/>
    <property type="project" value="TreeGrafter"/>
</dbReference>
<dbReference type="AlphaFoldDB" id="A0AAV2E2X6"/>
<evidence type="ECO:0000259" key="5">
    <source>
        <dbReference type="Pfam" id="PF04824"/>
    </source>
</evidence>
<proteinExistence type="inferred from homology"/>
<dbReference type="GO" id="GO:0007062">
    <property type="term" value="P:sister chromatid cohesion"/>
    <property type="evidence" value="ECO:0007669"/>
    <property type="project" value="InterPro"/>
</dbReference>
<evidence type="ECO:0000256" key="2">
    <source>
        <dbReference type="ARBA" id="ARBA00009870"/>
    </source>
</evidence>
<dbReference type="Pfam" id="PF04824">
    <property type="entry name" value="Rad21_Rec8"/>
    <property type="match status" value="1"/>
</dbReference>
<dbReference type="InterPro" id="IPR006909">
    <property type="entry name" value="Rad21/Rec8_C_eu"/>
</dbReference>
<protein>
    <recommendedName>
        <fullName evidence="9">Sister chromatid cohesion 1 protein 3</fullName>
    </recommendedName>
</protein>
<feature type="domain" description="Rad21/Rec8-like protein N-terminal" evidence="6">
    <location>
        <begin position="1"/>
        <end position="104"/>
    </location>
</feature>
<dbReference type="EMBL" id="OZ034817">
    <property type="protein sequence ID" value="CAL1379915.1"/>
    <property type="molecule type" value="Genomic_DNA"/>
</dbReference>
<feature type="compositionally biased region" description="Pro residues" evidence="4">
    <location>
        <begin position="510"/>
        <end position="519"/>
    </location>
</feature>
<evidence type="ECO:0008006" key="9">
    <source>
        <dbReference type="Google" id="ProtNLM"/>
    </source>
</evidence>
<feature type="compositionally biased region" description="Polar residues" evidence="4">
    <location>
        <begin position="494"/>
        <end position="504"/>
    </location>
</feature>
<dbReference type="PANTHER" id="PTHR12585:SF55">
    <property type="entry name" value="SISTER CHROMATID COHESION 1 PROTEIN 3"/>
    <property type="match status" value="1"/>
</dbReference>
<evidence type="ECO:0000259" key="6">
    <source>
        <dbReference type="Pfam" id="PF04825"/>
    </source>
</evidence>
<evidence type="ECO:0000313" key="8">
    <source>
        <dbReference type="Proteomes" id="UP001497516"/>
    </source>
</evidence>
<sequence length="799" mass="87888">MFYSQTFLARKGPLGTVWCAAHLQHRLKKSHYTSTDIIAVVERIMYPEVPIALRMSGHLLLGVARIYSKKVDYLFQDCNLMRVSLRNAFTITVDINLPENAKTAKPDSVTLTQTFDLDSLKMDDDIYNIDGSPDSHWKTREEITLDDQIPTGREPFVAVTFDEDITMDDTSQQDLARDLGVRPVVEDADRDENNHNHEGGGPSNDTEMLTEPAELGDVGPSNDTEMLTEPAGFGDGGPSNQTEVLTQATGLQDPGPSNQTEVLTGSAVLSQGTGIRDRTMIDDVLTENVEPSPVEKIRDAHDFSPRRAPLVSPNVENDDGADRNRLPEKDVLESGINIRIPEEPSSSGVHSFRLRPHSEPPTSAVSGGSGLIFDENMSPGQATPGLAVVAPSPVQQPQRRARKRNNIFDHATVLTNKFVKKALNDCTDLLRKKRAPPSALSIWKLTKKSRNDQVFQEPLITGLSPDISTYFAMDHSFAIRHPIPQLEDIAEPTGPSSPIQSTAVDVNPEPTVPNSPPVIQPISPRNDPSESQAPTVDPTTTVEPTNRNSSNPEPNDTDMGMDMDMDDIDFERIRDDGGGHHSNDDVLKEISMSSPVQYGPFPRQDASTPSPRHVHSTTVRDGIGNTGASDMLHTAADFGASTSTFSSGLRTPRMFGEDTQLSNILEVMDSPESEVRYSGGGDSTPAGFYRVGNQGVHRLSGRTRAVAQYLERQSPIAPTLGVDQTRDISLNKLLEGKTRRVCARMFFETLVLKSHGVVDVEREKGQGQARLKFDVEQEETYGDIRLKLTRLATEHYQYL</sequence>
<evidence type="ECO:0000313" key="7">
    <source>
        <dbReference type="EMBL" id="CAL1379915.1"/>
    </source>
</evidence>
<accession>A0AAV2E2X6</accession>
<comment type="similarity">
    <text evidence="2">Belongs to the rad21 family.</text>
</comment>
<dbReference type="SUPFAM" id="SSF46785">
    <property type="entry name" value="Winged helix' DNA-binding domain"/>
    <property type="match status" value="1"/>
</dbReference>
<evidence type="ECO:0000256" key="4">
    <source>
        <dbReference type="SAM" id="MobiDB-lite"/>
    </source>
</evidence>
<name>A0AAV2E2X6_9ROSI</name>
<dbReference type="GO" id="GO:0008278">
    <property type="term" value="C:cohesin complex"/>
    <property type="evidence" value="ECO:0007669"/>
    <property type="project" value="InterPro"/>
</dbReference>
<feature type="region of interest" description="Disordered" evidence="4">
    <location>
        <begin position="340"/>
        <end position="366"/>
    </location>
</feature>
<dbReference type="GO" id="GO:1990414">
    <property type="term" value="P:replication-born double-strand break repair via sister chromatid exchange"/>
    <property type="evidence" value="ECO:0007669"/>
    <property type="project" value="TreeGrafter"/>
</dbReference>
<evidence type="ECO:0000256" key="3">
    <source>
        <dbReference type="ARBA" id="ARBA00023242"/>
    </source>
</evidence>
<keyword evidence="3" id="KW-0539">Nucleus</keyword>
<dbReference type="Gene3D" id="1.10.10.580">
    <property type="entry name" value="Structural maintenance of chromosome 1. Chain E"/>
    <property type="match status" value="1"/>
</dbReference>
<feature type="region of interest" description="Disordered" evidence="4">
    <location>
        <begin position="487"/>
        <end position="563"/>
    </location>
</feature>
<dbReference type="GO" id="GO:0005634">
    <property type="term" value="C:nucleus"/>
    <property type="evidence" value="ECO:0007669"/>
    <property type="project" value="UniProtKB-SubCell"/>
</dbReference>
<comment type="subcellular location">
    <subcellularLocation>
        <location evidence="1">Nucleus</location>
    </subcellularLocation>
</comment>
<feature type="compositionally biased region" description="Low complexity" evidence="4">
    <location>
        <begin position="534"/>
        <end position="545"/>
    </location>
</feature>
<dbReference type="InterPro" id="IPR006910">
    <property type="entry name" value="Rad21_Rec8_N"/>
</dbReference>
<organism evidence="7 8">
    <name type="scientific">Linum trigynum</name>
    <dbReference type="NCBI Taxonomy" id="586398"/>
    <lineage>
        <taxon>Eukaryota</taxon>
        <taxon>Viridiplantae</taxon>
        <taxon>Streptophyta</taxon>
        <taxon>Embryophyta</taxon>
        <taxon>Tracheophyta</taxon>
        <taxon>Spermatophyta</taxon>
        <taxon>Magnoliopsida</taxon>
        <taxon>eudicotyledons</taxon>
        <taxon>Gunneridae</taxon>
        <taxon>Pentapetalae</taxon>
        <taxon>rosids</taxon>
        <taxon>fabids</taxon>
        <taxon>Malpighiales</taxon>
        <taxon>Linaceae</taxon>
        <taxon>Linum</taxon>
    </lineage>
</organism>
<dbReference type="InterPro" id="IPR036390">
    <property type="entry name" value="WH_DNA-bd_sf"/>
</dbReference>
<dbReference type="Pfam" id="PF04825">
    <property type="entry name" value="Rad21_Rec8_N"/>
    <property type="match status" value="1"/>
</dbReference>
<evidence type="ECO:0000256" key="1">
    <source>
        <dbReference type="ARBA" id="ARBA00004123"/>
    </source>
</evidence>
<dbReference type="InterPro" id="IPR023093">
    <property type="entry name" value="ScpA-like_C"/>
</dbReference>
<dbReference type="InterPro" id="IPR039781">
    <property type="entry name" value="Rad21/Rec8-like"/>
</dbReference>
<keyword evidence="8" id="KW-1185">Reference proteome</keyword>
<feature type="compositionally biased region" description="Basic and acidic residues" evidence="4">
    <location>
        <begin position="186"/>
        <end position="198"/>
    </location>
</feature>
<dbReference type="Proteomes" id="UP001497516">
    <property type="component" value="Chromosome 4"/>
</dbReference>